<dbReference type="PANTHER" id="PTHR34591">
    <property type="entry name" value="OS03G0653100 PROTEIN-RELATED"/>
    <property type="match status" value="1"/>
</dbReference>
<keyword evidence="1" id="KW-0732">Signal</keyword>
<feature type="chain" id="PRO_5042823014" evidence="1">
    <location>
        <begin position="24"/>
        <end position="315"/>
    </location>
</feature>
<gene>
    <name evidence="2" type="ORF">U9M48_004371</name>
</gene>
<dbReference type="PANTHER" id="PTHR34591:SF43">
    <property type="entry name" value="F-BOX DOMAIN-CONTAINING PROTEIN"/>
    <property type="match status" value="1"/>
</dbReference>
<reference evidence="2 3" key="1">
    <citation type="submission" date="2024-02" db="EMBL/GenBank/DDBJ databases">
        <title>High-quality chromosome-scale genome assembly of Pensacola bahiagrass (Paspalum notatum Flugge var. saurae).</title>
        <authorList>
            <person name="Vega J.M."/>
            <person name="Podio M."/>
            <person name="Orjuela J."/>
            <person name="Siena L.A."/>
            <person name="Pessino S.C."/>
            <person name="Combes M.C."/>
            <person name="Mariac C."/>
            <person name="Albertini E."/>
            <person name="Pupilli F."/>
            <person name="Ortiz J.P.A."/>
            <person name="Leblanc O."/>
        </authorList>
    </citation>
    <scope>NUCLEOTIDE SEQUENCE [LARGE SCALE GENOMIC DNA]</scope>
    <source>
        <strain evidence="2">R1</strain>
        <tissue evidence="2">Leaf</tissue>
    </source>
</reference>
<feature type="signal peptide" evidence="1">
    <location>
        <begin position="1"/>
        <end position="23"/>
    </location>
</feature>
<sequence>MRLLKLLSVFRIGFYQMFGFTHAIYIQRPTGQAVVSVLHGRRRTSMETTEAAVSVLHGDVLAAVLGHLPMRSLAASSRGAPWSMSAGCCSGSASHTPCTAGLLLNYRYSGTTRLFARPAATADDDCPRIAGKFHDFVVPTCYPYEVLDHCNGLVLCRSLASCVMFVCNPAVRWWAYPAGAIRRRLVAVSWVPRPDPEEADDSLMPWPPSPWKWHEFSSRTRRWTEKVFVREGEAVGTVEALLWNYHLRYASMEAPWRYAAYWQGWFGSPLPPRYFGQFPAPAAHGGNFHGPLIRCIWQPATRGSLARGSPFSLGK</sequence>
<evidence type="ECO:0000313" key="3">
    <source>
        <dbReference type="Proteomes" id="UP001341281"/>
    </source>
</evidence>
<dbReference type="AlphaFoldDB" id="A0AAQ3PKE7"/>
<accession>A0AAQ3PKE7</accession>
<keyword evidence="3" id="KW-1185">Reference proteome</keyword>
<evidence type="ECO:0000313" key="2">
    <source>
        <dbReference type="EMBL" id="WVZ53427.1"/>
    </source>
</evidence>
<organism evidence="2 3">
    <name type="scientific">Paspalum notatum var. saurae</name>
    <dbReference type="NCBI Taxonomy" id="547442"/>
    <lineage>
        <taxon>Eukaryota</taxon>
        <taxon>Viridiplantae</taxon>
        <taxon>Streptophyta</taxon>
        <taxon>Embryophyta</taxon>
        <taxon>Tracheophyta</taxon>
        <taxon>Spermatophyta</taxon>
        <taxon>Magnoliopsida</taxon>
        <taxon>Liliopsida</taxon>
        <taxon>Poales</taxon>
        <taxon>Poaceae</taxon>
        <taxon>PACMAD clade</taxon>
        <taxon>Panicoideae</taxon>
        <taxon>Andropogonodae</taxon>
        <taxon>Paspaleae</taxon>
        <taxon>Paspalinae</taxon>
        <taxon>Paspalum</taxon>
    </lineage>
</organism>
<protein>
    <submittedName>
        <fullName evidence="2">Uncharacterized protein</fullName>
    </submittedName>
</protein>
<evidence type="ECO:0000256" key="1">
    <source>
        <dbReference type="SAM" id="SignalP"/>
    </source>
</evidence>
<dbReference type="EMBL" id="CP144745">
    <property type="protein sequence ID" value="WVZ53427.1"/>
    <property type="molecule type" value="Genomic_DNA"/>
</dbReference>
<name>A0AAQ3PKE7_PASNO</name>
<proteinExistence type="predicted"/>
<dbReference type="Proteomes" id="UP001341281">
    <property type="component" value="Chromosome 01"/>
</dbReference>